<keyword evidence="2" id="KW-1185">Reference proteome</keyword>
<evidence type="ECO:0000313" key="2">
    <source>
        <dbReference type="Proteomes" id="UP000070054"/>
    </source>
</evidence>
<dbReference type="PROSITE" id="PS51257">
    <property type="entry name" value="PROKAR_LIPOPROTEIN"/>
    <property type="match status" value="1"/>
</dbReference>
<sequence>MRLALYFAAQAAALACRVHKASPSVSIPSFQQQTYSLASTEPPPVQLEGSQTDNSTAFAGASSTLLSLRNKIRYQPDIVSMHNDGGNTGSTDFIGPRGQRSLAIALNQPLGIMLWGSDGTLTSVFSDSNSGELVVGAFDPETLEILGSWKPSGAQALIVAYMSLIPGEKGDQIIVGTSQGNILVLERNDCKAAPSFELVRNITIAKELGPGESLFNNMIDIHGNIWLTSGAFLGTTNSTTVGYVTPRGDIFKTPILNQVVENGISVNRDTIFVLTGPPTARQTKEDGLLSAYTASSNGISATPELLWQLSYNAGSQVKPGGFARGSGTTPSLLGDDFIAITDNDDDQLHLIITRQKQSSTLQVCKVPIFAPGAGAADIRPTVHFDGVSYKVAILNTYNATAVTSLLTPSFEINGDWNNKVGMPGGIATVEVSQDGSDCQIVWMSDLRVTMVPILSTGSGLFYCYVQEPLLATSGTYVWYLVALDWRSGEEVYRIKAGAGGVFNDNFVASSIGPNGGFYQPVIGGVFIVKDR</sequence>
<dbReference type="Proteomes" id="UP000070054">
    <property type="component" value="Unassembled WGS sequence"/>
</dbReference>
<dbReference type="AlphaFoldDB" id="A0A135S5U6"/>
<gene>
    <name evidence="1" type="ORF">CNYM01_13190</name>
</gene>
<dbReference type="OrthoDB" id="4818326at2759"/>
<protein>
    <submittedName>
        <fullName evidence="1">Uncharacterized protein</fullName>
    </submittedName>
</protein>
<proteinExistence type="predicted"/>
<comment type="caution">
    <text evidence="1">The sequence shown here is derived from an EMBL/GenBank/DDBJ whole genome shotgun (WGS) entry which is preliminary data.</text>
</comment>
<name>A0A135S5U6_9PEZI</name>
<accession>A0A135S5U6</accession>
<reference evidence="1 2" key="1">
    <citation type="submission" date="2014-02" db="EMBL/GenBank/DDBJ databases">
        <title>The genome sequence of Colletotrichum nymphaeae SA-01.</title>
        <authorList>
            <person name="Baroncelli R."/>
            <person name="Thon M.R."/>
        </authorList>
    </citation>
    <scope>NUCLEOTIDE SEQUENCE [LARGE SCALE GENOMIC DNA]</scope>
    <source>
        <strain evidence="1 2">SA-01</strain>
    </source>
</reference>
<dbReference type="InterPro" id="IPR011047">
    <property type="entry name" value="Quinoprotein_ADH-like_sf"/>
</dbReference>
<dbReference type="EMBL" id="JEMN01001621">
    <property type="protein sequence ID" value="KXH31292.1"/>
    <property type="molecule type" value="Genomic_DNA"/>
</dbReference>
<organism evidence="1 2">
    <name type="scientific">Colletotrichum nymphaeae SA-01</name>
    <dbReference type="NCBI Taxonomy" id="1460502"/>
    <lineage>
        <taxon>Eukaryota</taxon>
        <taxon>Fungi</taxon>
        <taxon>Dikarya</taxon>
        <taxon>Ascomycota</taxon>
        <taxon>Pezizomycotina</taxon>
        <taxon>Sordariomycetes</taxon>
        <taxon>Hypocreomycetidae</taxon>
        <taxon>Glomerellales</taxon>
        <taxon>Glomerellaceae</taxon>
        <taxon>Colletotrichum</taxon>
        <taxon>Colletotrichum acutatum species complex</taxon>
    </lineage>
</organism>
<dbReference type="SUPFAM" id="SSF50998">
    <property type="entry name" value="Quinoprotein alcohol dehydrogenase-like"/>
    <property type="match status" value="1"/>
</dbReference>
<evidence type="ECO:0000313" key="1">
    <source>
        <dbReference type="EMBL" id="KXH31292.1"/>
    </source>
</evidence>